<dbReference type="EMBL" id="JAIWYP010000014">
    <property type="protein sequence ID" value="KAH3708406.1"/>
    <property type="molecule type" value="Genomic_DNA"/>
</dbReference>
<name>A0A9D4BLP2_DREPO</name>
<accession>A0A9D4BLP2</accession>
<reference evidence="1" key="2">
    <citation type="submission" date="2020-11" db="EMBL/GenBank/DDBJ databases">
        <authorList>
            <person name="McCartney M.A."/>
            <person name="Auch B."/>
            <person name="Kono T."/>
            <person name="Mallez S."/>
            <person name="Becker A."/>
            <person name="Gohl D.M."/>
            <person name="Silverstein K.A.T."/>
            <person name="Koren S."/>
            <person name="Bechman K.B."/>
            <person name="Herman A."/>
            <person name="Abrahante J.E."/>
            <person name="Garbe J."/>
        </authorList>
    </citation>
    <scope>NUCLEOTIDE SEQUENCE</scope>
    <source>
        <strain evidence="1">Duluth1</strain>
        <tissue evidence="1">Whole animal</tissue>
    </source>
</reference>
<evidence type="ECO:0000313" key="1">
    <source>
        <dbReference type="EMBL" id="KAH3708406.1"/>
    </source>
</evidence>
<keyword evidence="2" id="KW-1185">Reference proteome</keyword>
<protein>
    <submittedName>
        <fullName evidence="1">Uncharacterized protein</fullName>
    </submittedName>
</protein>
<proteinExistence type="predicted"/>
<gene>
    <name evidence="1" type="ORF">DPMN_067856</name>
</gene>
<dbReference type="Proteomes" id="UP000828390">
    <property type="component" value="Unassembled WGS sequence"/>
</dbReference>
<evidence type="ECO:0000313" key="2">
    <source>
        <dbReference type="Proteomes" id="UP000828390"/>
    </source>
</evidence>
<comment type="caution">
    <text evidence="1">The sequence shown here is derived from an EMBL/GenBank/DDBJ whole genome shotgun (WGS) entry which is preliminary data.</text>
</comment>
<dbReference type="AlphaFoldDB" id="A0A9D4BLP2"/>
<sequence>MLIKLSSIDHPVTSVLWDVKLQSSAKARGTRPTIHGSDLRSEILLRNMSKITIVVKTGGVELFEQFRDTSIGILNLKMAEGASFASESIPTLNMLTKLQLSGTYTSRCFLQLPFSLQFISLLGVICLFEWLYSLLITLSSIDHLVVCEMCDVLMQASAEIYADYSNRHVSSLRLEILSHDISKISIVMNMVSIELFELLRGTNIGNLCLKALIWPH</sequence>
<reference evidence="1" key="1">
    <citation type="journal article" date="2019" name="bioRxiv">
        <title>The Genome of the Zebra Mussel, Dreissena polymorpha: A Resource for Invasive Species Research.</title>
        <authorList>
            <person name="McCartney M.A."/>
            <person name="Auch B."/>
            <person name="Kono T."/>
            <person name="Mallez S."/>
            <person name="Zhang Y."/>
            <person name="Obille A."/>
            <person name="Becker A."/>
            <person name="Abrahante J.E."/>
            <person name="Garbe J."/>
            <person name="Badalamenti J.P."/>
            <person name="Herman A."/>
            <person name="Mangelson H."/>
            <person name="Liachko I."/>
            <person name="Sullivan S."/>
            <person name="Sone E.D."/>
            <person name="Koren S."/>
            <person name="Silverstein K.A.T."/>
            <person name="Beckman K.B."/>
            <person name="Gohl D.M."/>
        </authorList>
    </citation>
    <scope>NUCLEOTIDE SEQUENCE</scope>
    <source>
        <strain evidence="1">Duluth1</strain>
        <tissue evidence="1">Whole animal</tissue>
    </source>
</reference>
<organism evidence="1 2">
    <name type="scientific">Dreissena polymorpha</name>
    <name type="common">Zebra mussel</name>
    <name type="synonym">Mytilus polymorpha</name>
    <dbReference type="NCBI Taxonomy" id="45954"/>
    <lineage>
        <taxon>Eukaryota</taxon>
        <taxon>Metazoa</taxon>
        <taxon>Spiralia</taxon>
        <taxon>Lophotrochozoa</taxon>
        <taxon>Mollusca</taxon>
        <taxon>Bivalvia</taxon>
        <taxon>Autobranchia</taxon>
        <taxon>Heteroconchia</taxon>
        <taxon>Euheterodonta</taxon>
        <taxon>Imparidentia</taxon>
        <taxon>Neoheterodontei</taxon>
        <taxon>Myida</taxon>
        <taxon>Dreissenoidea</taxon>
        <taxon>Dreissenidae</taxon>
        <taxon>Dreissena</taxon>
    </lineage>
</organism>